<sequence length="30" mass="3424">MVGDCLFFSVLYKNHLMGLSCVPDKEESFN</sequence>
<dbReference type="EMBL" id="GGEC01093295">
    <property type="protein sequence ID" value="MBX73779.1"/>
    <property type="molecule type" value="Transcribed_RNA"/>
</dbReference>
<accession>A0A2P2R3E0</accession>
<name>A0A2P2R3E0_RHIMU</name>
<protein>
    <submittedName>
        <fullName evidence="1">Uncharacterized protein</fullName>
    </submittedName>
</protein>
<dbReference type="AlphaFoldDB" id="A0A2P2R3E0"/>
<reference evidence="1" key="1">
    <citation type="submission" date="2018-02" db="EMBL/GenBank/DDBJ databases">
        <title>Rhizophora mucronata_Transcriptome.</title>
        <authorList>
            <person name="Meera S.P."/>
            <person name="Sreeshan A."/>
            <person name="Augustine A."/>
        </authorList>
    </citation>
    <scope>NUCLEOTIDE SEQUENCE</scope>
    <source>
        <tissue evidence="1">Leaf</tissue>
    </source>
</reference>
<proteinExistence type="predicted"/>
<evidence type="ECO:0000313" key="1">
    <source>
        <dbReference type="EMBL" id="MBX73779.1"/>
    </source>
</evidence>
<organism evidence="1">
    <name type="scientific">Rhizophora mucronata</name>
    <name type="common">Asiatic mangrove</name>
    <dbReference type="NCBI Taxonomy" id="61149"/>
    <lineage>
        <taxon>Eukaryota</taxon>
        <taxon>Viridiplantae</taxon>
        <taxon>Streptophyta</taxon>
        <taxon>Embryophyta</taxon>
        <taxon>Tracheophyta</taxon>
        <taxon>Spermatophyta</taxon>
        <taxon>Magnoliopsida</taxon>
        <taxon>eudicotyledons</taxon>
        <taxon>Gunneridae</taxon>
        <taxon>Pentapetalae</taxon>
        <taxon>rosids</taxon>
        <taxon>fabids</taxon>
        <taxon>Malpighiales</taxon>
        <taxon>Rhizophoraceae</taxon>
        <taxon>Rhizophora</taxon>
    </lineage>
</organism>